<dbReference type="AlphaFoldDB" id="A0A699VEL7"/>
<name>A0A699VEL7_TANCI</name>
<accession>A0A699VEL7</accession>
<reference evidence="2" key="1">
    <citation type="journal article" date="2019" name="Sci. Rep.">
        <title>Draft genome of Tanacetum cinerariifolium, the natural source of mosquito coil.</title>
        <authorList>
            <person name="Yamashiro T."/>
            <person name="Shiraishi A."/>
            <person name="Satake H."/>
            <person name="Nakayama K."/>
        </authorList>
    </citation>
    <scope>NUCLEOTIDE SEQUENCE</scope>
</reference>
<evidence type="ECO:0000313" key="2">
    <source>
        <dbReference type="EMBL" id="GFD32653.1"/>
    </source>
</evidence>
<feature type="region of interest" description="Disordered" evidence="1">
    <location>
        <begin position="20"/>
        <end position="57"/>
    </location>
</feature>
<feature type="compositionally biased region" description="Basic residues" evidence="1">
    <location>
        <begin position="20"/>
        <end position="32"/>
    </location>
</feature>
<evidence type="ECO:0000256" key="1">
    <source>
        <dbReference type="SAM" id="MobiDB-lite"/>
    </source>
</evidence>
<gene>
    <name evidence="2" type="ORF">Tci_904622</name>
</gene>
<feature type="region of interest" description="Disordered" evidence="1">
    <location>
        <begin position="69"/>
        <end position="147"/>
    </location>
</feature>
<protein>
    <submittedName>
        <fullName evidence="2">Uncharacterized protein</fullName>
    </submittedName>
</protein>
<comment type="caution">
    <text evidence="2">The sequence shown here is derived from an EMBL/GenBank/DDBJ whole genome shotgun (WGS) entry which is preliminary data.</text>
</comment>
<proteinExistence type="predicted"/>
<organism evidence="2">
    <name type="scientific">Tanacetum cinerariifolium</name>
    <name type="common">Dalmatian daisy</name>
    <name type="synonym">Chrysanthemum cinerariifolium</name>
    <dbReference type="NCBI Taxonomy" id="118510"/>
    <lineage>
        <taxon>Eukaryota</taxon>
        <taxon>Viridiplantae</taxon>
        <taxon>Streptophyta</taxon>
        <taxon>Embryophyta</taxon>
        <taxon>Tracheophyta</taxon>
        <taxon>Spermatophyta</taxon>
        <taxon>Magnoliopsida</taxon>
        <taxon>eudicotyledons</taxon>
        <taxon>Gunneridae</taxon>
        <taxon>Pentapetalae</taxon>
        <taxon>asterids</taxon>
        <taxon>campanulids</taxon>
        <taxon>Asterales</taxon>
        <taxon>Asteraceae</taxon>
        <taxon>Asteroideae</taxon>
        <taxon>Anthemideae</taxon>
        <taxon>Anthemidinae</taxon>
        <taxon>Tanacetum</taxon>
    </lineage>
</organism>
<sequence>HDHGVCSLYRASYSAPALYRHHRHPHQRRGRGNGRNLPELRQHHQPGPRTDLGPAPGQVVARAGQRLALPLANRDQRGRPGQPLSPGRQRAALEQLHASQGPRRAAHRHRALDGAHGPGPAAAHRRPRHRGAPAPLPGPRRPHAPRVGCAEYAGAPLGAGYARAANLPLQQA</sequence>
<feature type="non-terminal residue" evidence="2">
    <location>
        <position position="1"/>
    </location>
</feature>
<dbReference type="EMBL" id="BKCJ011426791">
    <property type="protein sequence ID" value="GFD32653.1"/>
    <property type="molecule type" value="Genomic_DNA"/>
</dbReference>
<feature type="non-terminal residue" evidence="2">
    <location>
        <position position="172"/>
    </location>
</feature>